<comment type="similarity">
    <text evidence="2 9">Belongs to the outer membrane factor (OMF) (TC 1.B.17) family.</text>
</comment>
<evidence type="ECO:0000256" key="1">
    <source>
        <dbReference type="ARBA" id="ARBA00004370"/>
    </source>
</evidence>
<keyword evidence="12" id="KW-1185">Reference proteome</keyword>
<keyword evidence="6 9" id="KW-0472">Membrane</keyword>
<gene>
    <name evidence="11" type="ORF">EV677_2356</name>
</gene>
<feature type="compositionally biased region" description="Polar residues" evidence="10">
    <location>
        <begin position="483"/>
        <end position="503"/>
    </location>
</feature>
<dbReference type="RefSeq" id="WP_112992331.1">
    <property type="nucleotide sequence ID" value="NZ_PTLZ01000002.1"/>
</dbReference>
<protein>
    <submittedName>
        <fullName evidence="11">NodT family efflux transporter outer membrane factor (OMF) lipoprotein</fullName>
    </submittedName>
</protein>
<dbReference type="PROSITE" id="PS51257">
    <property type="entry name" value="PROKAR_LIPOPROTEIN"/>
    <property type="match status" value="1"/>
</dbReference>
<keyword evidence="4 9" id="KW-0812">Transmembrane</keyword>
<dbReference type="Gene3D" id="2.20.200.10">
    <property type="entry name" value="Outer membrane efflux proteins (OEP)"/>
    <property type="match status" value="1"/>
</dbReference>
<evidence type="ECO:0000256" key="10">
    <source>
        <dbReference type="SAM" id="MobiDB-lite"/>
    </source>
</evidence>
<dbReference type="PANTHER" id="PTHR30203">
    <property type="entry name" value="OUTER MEMBRANE CATION EFFLUX PROTEIN"/>
    <property type="match status" value="1"/>
</dbReference>
<sequence length="503" mass="54352">MKKQMTWLALSCVTALLGACADMGNIKPQARQMDANTLDGGKQLAVSNAAIAAQWPQQEWWHAYGDPQLNSLIATALADNPSLHIAEARVRQAQAFAGMAESATLPAVGASTSMTRQLFSEHDFIPPPEAGNYAWYNRVAVEATYDLDLWGKQRQALAAALDEVKVAAAESQMARLALENNIVRSYVQLSLQFTLKDMVEDTLSHREKSLHVMRQRLAAGLATEVDLTQLEAAVPPLHIQIEQHEESITLLRNQLAALTGKGPAAGEKITRPTLMLKSNAWLQLPTALPADLIGRRPDVAARRWGVEAASKKIEVAKASFYPNINLMAFIGFQSIGFSKFLSGESAIRGFGPAISLPIFDGGRLRSNLGVHTAEYDIAVESYNGTLIHALENVASTLTVAQSLQQQKDLNDGALATASKARNLASKGFSAGMTDFLVLLNSEVALLAQQQQQVQITARMMESHAALMLALGGGYSPEQVEATAASSQQNAQKTESMQQKGRQP</sequence>
<keyword evidence="5 9" id="KW-0732">Signal</keyword>
<dbReference type="GO" id="GO:0015562">
    <property type="term" value="F:efflux transmembrane transporter activity"/>
    <property type="evidence" value="ECO:0007669"/>
    <property type="project" value="InterPro"/>
</dbReference>
<keyword evidence="3 9" id="KW-1134">Transmembrane beta strand</keyword>
<dbReference type="PANTHER" id="PTHR30203:SF20">
    <property type="entry name" value="MULTIDRUG RESISTANCE OUTER MEMBRANE PROTEIN MDTP-RELATED"/>
    <property type="match status" value="1"/>
</dbReference>
<evidence type="ECO:0000256" key="3">
    <source>
        <dbReference type="ARBA" id="ARBA00022452"/>
    </source>
</evidence>
<dbReference type="NCBIfam" id="TIGR01845">
    <property type="entry name" value="outer_NodT"/>
    <property type="match status" value="1"/>
</dbReference>
<feature type="signal peptide" evidence="9">
    <location>
        <begin position="1"/>
        <end position="21"/>
    </location>
</feature>
<evidence type="ECO:0000256" key="4">
    <source>
        <dbReference type="ARBA" id="ARBA00022692"/>
    </source>
</evidence>
<comment type="subcellular location">
    <subcellularLocation>
        <location evidence="9">Cell membrane</location>
        <topology evidence="9">Lipid-anchor</topology>
    </subcellularLocation>
    <subcellularLocation>
        <location evidence="1">Membrane</location>
    </subcellularLocation>
</comment>
<dbReference type="InterPro" id="IPR003423">
    <property type="entry name" value="OMP_efflux"/>
</dbReference>
<dbReference type="InterPro" id="IPR010131">
    <property type="entry name" value="MdtP/NodT-like"/>
</dbReference>
<keyword evidence="7 9" id="KW-0564">Palmitate</keyword>
<accession>A0A4R6G8D5</accession>
<feature type="chain" id="PRO_5021043599" evidence="9">
    <location>
        <begin position="22"/>
        <end position="503"/>
    </location>
</feature>
<evidence type="ECO:0000256" key="8">
    <source>
        <dbReference type="ARBA" id="ARBA00023288"/>
    </source>
</evidence>
<reference evidence="11 12" key="1">
    <citation type="submission" date="2019-03" db="EMBL/GenBank/DDBJ databases">
        <title>Genomic Encyclopedia of Type Strains, Phase IV (KMG-IV): sequencing the most valuable type-strain genomes for metagenomic binning, comparative biology and taxonomic classification.</title>
        <authorList>
            <person name="Goeker M."/>
        </authorList>
    </citation>
    <scope>NUCLEOTIDE SEQUENCE [LARGE SCALE GENOMIC DNA]</scope>
    <source>
        <strain evidence="11 12">DSM 18555</strain>
    </source>
</reference>
<dbReference type="Gene3D" id="1.20.1600.10">
    <property type="entry name" value="Outer membrane efflux proteins (OEP)"/>
    <property type="match status" value="1"/>
</dbReference>
<name>A0A4R6G8D5_9BURK</name>
<dbReference type="AlphaFoldDB" id="A0A4R6G8D5"/>
<dbReference type="Pfam" id="PF02321">
    <property type="entry name" value="OEP"/>
    <property type="match status" value="2"/>
</dbReference>
<dbReference type="EMBL" id="SNWF01000005">
    <property type="protein sequence ID" value="TDN90280.1"/>
    <property type="molecule type" value="Genomic_DNA"/>
</dbReference>
<feature type="region of interest" description="Disordered" evidence="10">
    <location>
        <begin position="478"/>
        <end position="503"/>
    </location>
</feature>
<evidence type="ECO:0000256" key="2">
    <source>
        <dbReference type="ARBA" id="ARBA00007613"/>
    </source>
</evidence>
<organism evidence="11 12">
    <name type="scientific">Herminiimonas fonticola</name>
    <dbReference type="NCBI Taxonomy" id="303380"/>
    <lineage>
        <taxon>Bacteria</taxon>
        <taxon>Pseudomonadati</taxon>
        <taxon>Pseudomonadota</taxon>
        <taxon>Betaproteobacteria</taxon>
        <taxon>Burkholderiales</taxon>
        <taxon>Oxalobacteraceae</taxon>
        <taxon>Herminiimonas</taxon>
    </lineage>
</organism>
<comment type="caution">
    <text evidence="11">The sequence shown here is derived from an EMBL/GenBank/DDBJ whole genome shotgun (WGS) entry which is preliminary data.</text>
</comment>
<dbReference type="OrthoDB" id="9770517at2"/>
<evidence type="ECO:0000313" key="12">
    <source>
        <dbReference type="Proteomes" id="UP000294737"/>
    </source>
</evidence>
<keyword evidence="8 9" id="KW-0449">Lipoprotein</keyword>
<evidence type="ECO:0000256" key="7">
    <source>
        <dbReference type="ARBA" id="ARBA00023139"/>
    </source>
</evidence>
<dbReference type="GO" id="GO:0005886">
    <property type="term" value="C:plasma membrane"/>
    <property type="evidence" value="ECO:0007669"/>
    <property type="project" value="UniProtKB-SubCell"/>
</dbReference>
<dbReference type="SUPFAM" id="SSF56954">
    <property type="entry name" value="Outer membrane efflux proteins (OEP)"/>
    <property type="match status" value="1"/>
</dbReference>
<evidence type="ECO:0000256" key="9">
    <source>
        <dbReference type="RuleBase" id="RU362097"/>
    </source>
</evidence>
<evidence type="ECO:0000313" key="11">
    <source>
        <dbReference type="EMBL" id="TDN90280.1"/>
    </source>
</evidence>
<evidence type="ECO:0000256" key="6">
    <source>
        <dbReference type="ARBA" id="ARBA00023136"/>
    </source>
</evidence>
<dbReference type="Proteomes" id="UP000294737">
    <property type="component" value="Unassembled WGS sequence"/>
</dbReference>
<proteinExistence type="inferred from homology"/>
<evidence type="ECO:0000256" key="5">
    <source>
        <dbReference type="ARBA" id="ARBA00022729"/>
    </source>
</evidence>